<dbReference type="PANTHER" id="PTHR16305:SF28">
    <property type="entry name" value="GUANYLATE CYCLASE DOMAIN-CONTAINING PROTEIN"/>
    <property type="match status" value="1"/>
</dbReference>
<proteinExistence type="predicted"/>
<gene>
    <name evidence="4" type="ORF">WKW77_30935</name>
</gene>
<dbReference type="PANTHER" id="PTHR16305">
    <property type="entry name" value="TESTICULAR SOLUBLE ADENYLYL CYCLASE"/>
    <property type="match status" value="1"/>
</dbReference>
<dbReference type="CDD" id="cd07302">
    <property type="entry name" value="CHD"/>
    <property type="match status" value="1"/>
</dbReference>
<dbReference type="SUPFAM" id="SSF52540">
    <property type="entry name" value="P-loop containing nucleoside triphosphate hydrolases"/>
    <property type="match status" value="1"/>
</dbReference>
<feature type="domain" description="Guanylate cyclase" evidence="3">
    <location>
        <begin position="67"/>
        <end position="195"/>
    </location>
</feature>
<dbReference type="Pfam" id="PF00211">
    <property type="entry name" value="Guanylate_cyc"/>
    <property type="match status" value="1"/>
</dbReference>
<keyword evidence="5" id="KW-1185">Reference proteome</keyword>
<dbReference type="SMART" id="SM00044">
    <property type="entry name" value="CYCc"/>
    <property type="match status" value="1"/>
</dbReference>
<evidence type="ECO:0000256" key="1">
    <source>
        <dbReference type="ARBA" id="ARBA00022741"/>
    </source>
</evidence>
<evidence type="ECO:0000256" key="2">
    <source>
        <dbReference type="ARBA" id="ARBA00022840"/>
    </source>
</evidence>
<evidence type="ECO:0000313" key="5">
    <source>
        <dbReference type="Proteomes" id="UP001365846"/>
    </source>
</evidence>
<dbReference type="EMBL" id="JBBKZU010000021">
    <property type="protein sequence ID" value="MEJ8815515.1"/>
    <property type="molecule type" value="Genomic_DNA"/>
</dbReference>
<dbReference type="Gene3D" id="1.25.40.10">
    <property type="entry name" value="Tetratricopeptide repeat domain"/>
    <property type="match status" value="2"/>
</dbReference>
<dbReference type="InterPro" id="IPR011990">
    <property type="entry name" value="TPR-like_helical_dom_sf"/>
</dbReference>
<keyword evidence="1" id="KW-0547">Nucleotide-binding</keyword>
<keyword evidence="2" id="KW-0067">ATP-binding</keyword>
<dbReference type="InterPro" id="IPR027417">
    <property type="entry name" value="P-loop_NTPase"/>
</dbReference>
<dbReference type="InterPro" id="IPR041664">
    <property type="entry name" value="AAA_16"/>
</dbReference>
<protein>
    <submittedName>
        <fullName evidence="4">Adenylate/guanylate cyclase domain-containing protein</fullName>
    </submittedName>
</protein>
<organism evidence="4 5">
    <name type="scientific">Variovorax ureilyticus</name>
    <dbReference type="NCBI Taxonomy" id="1836198"/>
    <lineage>
        <taxon>Bacteria</taxon>
        <taxon>Pseudomonadati</taxon>
        <taxon>Pseudomonadota</taxon>
        <taxon>Betaproteobacteria</taxon>
        <taxon>Burkholderiales</taxon>
        <taxon>Comamonadaceae</taxon>
        <taxon>Variovorax</taxon>
    </lineage>
</organism>
<dbReference type="Gene3D" id="3.30.70.1230">
    <property type="entry name" value="Nucleotide cyclase"/>
    <property type="match status" value="1"/>
</dbReference>
<dbReference type="RefSeq" id="WP_340360721.1">
    <property type="nucleotide sequence ID" value="NZ_JBBKZU010000021.1"/>
</dbReference>
<reference evidence="4 5" key="1">
    <citation type="submission" date="2024-03" db="EMBL/GenBank/DDBJ databases">
        <title>Novel species of the genus Variovorax.</title>
        <authorList>
            <person name="Liu Q."/>
            <person name="Xin Y.-H."/>
        </authorList>
    </citation>
    <scope>NUCLEOTIDE SEQUENCE [LARGE SCALE GENOMIC DNA]</scope>
    <source>
        <strain evidence="4 5">KACC 18899</strain>
    </source>
</reference>
<dbReference type="PROSITE" id="PS50125">
    <property type="entry name" value="GUANYLATE_CYCLASE_2"/>
    <property type="match status" value="1"/>
</dbReference>
<sequence length="1186" mass="130151">MSTTRCSACGQFNPQTQNFCGECGASLSSAVRADRGGGDTSSYTPHYLAQGELTTRFAFEGERKLLTVLFCDIANSTQLAARIGADAMHSLLGHFFDLALTEIHAVEGTVNQFLGDGFMALFGAPVAHEDHARRALTAAVSLRSRLHSSVSKPLHDLRVRMGVHTGHVVVGMIGDKLRLDYTAIGDTTNLAARLQQNAQPDVILVSEATQRSAHLWFDFRSIGRPLLKGIPEAPEVFILLGARSPRGATPSHTQNPHEMVGRVRELSLLSRSLEKLAAGQGSIVIVRGEAGVGKSRLVAEATRASAMQRWVEGRALSFGRKLSYWPFISILKTWFGIDDNDSEATAWTKLEQAAQELFAEDARAAVPYLATVLSLPVTGEHEQRVRYLDARGLGSQVLLNMRELFERQARRSPQLIVMEDWHWVDNSSVALCEHLLPLVRSSAICFWFVTRSEPGEPAARILAAARAQPELALCEVSLAPLASAESESLIYSLVGPGALTAAARSAILRRTEGNPFFIEEIIRSLMADGSLVHDSHEDRWRTAKPIDATFFPATVHDVIVARIDRLDEAVKSVLNLASVIGRTFLLRVLKAIGDVNEKVDAGLVQLELAELVKLRQQIPELEYIFKHALVQEAAYASILVERRRTIHRSVARAIETLFGERIDEFTGLLAYHFALGEEWDKARDYLFKAGDQAGRMAADAEALDYYRQAEEAYLRVAGAGLAPLERATLDRKLGQALYGVGRYDEAVAHFSRALLNLGIRYPSSRLGVRASTVKFFSAHFTRTIASKLMPPRKLNLDVAQEISTICQSLAWLDFFVDEERFGLDSLIELYAGERSDDVVARVRGLGTLSVVLMMLGALGLARRRIDEAVALALQSGQPAAVGGALFVRGWLGWIDGAPDLGRQSLQESAAAYRAVGDIRRWGGPTYFMCWIALQRAEFSSASKFAAELIRVGEDSGDPHMVTWGLTARGAIEMTAGPLEDAIGCFIKVRQMCMAISSFRTQSDAAGLLGMCLMRQQKLVEAEKMVLEAVELVQSHNLRGHWSCDPLNAYAQLRLLQAERCPISQRAGAIGVARKACTRALRCARDAATWLPETKRLLGILAHLRGDTRSMQVHWNASLEISGRLALPVQRARTLLEVGLRLGDRQAVDQAVQELALKGAIVDLDLARAARASRWPDAANTSQEVLT</sequence>
<dbReference type="InterPro" id="IPR001054">
    <property type="entry name" value="A/G_cyclase"/>
</dbReference>
<dbReference type="Pfam" id="PF13191">
    <property type="entry name" value="AAA_16"/>
    <property type="match status" value="1"/>
</dbReference>
<dbReference type="SUPFAM" id="SSF55073">
    <property type="entry name" value="Nucleotide cyclase"/>
    <property type="match status" value="1"/>
</dbReference>
<dbReference type="SUPFAM" id="SSF48452">
    <property type="entry name" value="TPR-like"/>
    <property type="match status" value="2"/>
</dbReference>
<comment type="caution">
    <text evidence="4">The sequence shown here is derived from an EMBL/GenBank/DDBJ whole genome shotgun (WGS) entry which is preliminary data.</text>
</comment>
<accession>A0ABU8VPL6</accession>
<evidence type="ECO:0000259" key="3">
    <source>
        <dbReference type="PROSITE" id="PS50125"/>
    </source>
</evidence>
<dbReference type="Proteomes" id="UP001365846">
    <property type="component" value="Unassembled WGS sequence"/>
</dbReference>
<dbReference type="InterPro" id="IPR029787">
    <property type="entry name" value="Nucleotide_cyclase"/>
</dbReference>
<name>A0ABU8VPL6_9BURK</name>
<evidence type="ECO:0000313" key="4">
    <source>
        <dbReference type="EMBL" id="MEJ8815515.1"/>
    </source>
</evidence>